<feature type="compositionally biased region" description="Gly residues" evidence="1">
    <location>
        <begin position="1"/>
        <end position="16"/>
    </location>
</feature>
<dbReference type="EMBL" id="RKQG01000004">
    <property type="protein sequence ID" value="RPE27323.1"/>
    <property type="molecule type" value="Genomic_DNA"/>
</dbReference>
<feature type="compositionally biased region" description="Polar residues" evidence="1">
    <location>
        <begin position="77"/>
        <end position="93"/>
    </location>
</feature>
<evidence type="ECO:0000313" key="4">
    <source>
        <dbReference type="Proteomes" id="UP000266906"/>
    </source>
</evidence>
<keyword evidence="2" id="KW-0812">Transmembrane</keyword>
<sequence>MSSPAGGNGLNTGGAPGWPPGPRGPYAVRPVEGGRVAVQEQGKGRRRREYAIAFGTVGGFLLLMWLVDVAGGDDGPKNQQPVRTAERQVSSAEVSPWPFTVSGGTLRCRPGSGPKSVTFQPAGMTDEYGLNGAAQSSGYPRPESFWAVDPQAAAGSGLRISLEGAIAAGAALC</sequence>
<evidence type="ECO:0000256" key="2">
    <source>
        <dbReference type="SAM" id="Phobius"/>
    </source>
</evidence>
<evidence type="ECO:0000313" key="3">
    <source>
        <dbReference type="EMBL" id="RPE27323.1"/>
    </source>
</evidence>
<reference evidence="3 4" key="1">
    <citation type="submission" date="2018-11" db="EMBL/GenBank/DDBJ databases">
        <title>Sequencing the genomes of 1000 actinobacteria strains.</title>
        <authorList>
            <person name="Klenk H.-P."/>
        </authorList>
    </citation>
    <scope>NUCLEOTIDE SEQUENCE [LARGE SCALE GENOMIC DNA]</scope>
    <source>
        <strain evidence="3 4">DSM 44781</strain>
    </source>
</reference>
<comment type="caution">
    <text evidence="3">The sequence shown here is derived from an EMBL/GenBank/DDBJ whole genome shotgun (WGS) entry which is preliminary data.</text>
</comment>
<feature type="region of interest" description="Disordered" evidence="1">
    <location>
        <begin position="75"/>
        <end position="96"/>
    </location>
</feature>
<gene>
    <name evidence="3" type="ORF">EDD38_7468</name>
</gene>
<keyword evidence="2" id="KW-1133">Transmembrane helix</keyword>
<evidence type="ECO:0000256" key="1">
    <source>
        <dbReference type="SAM" id="MobiDB-lite"/>
    </source>
</evidence>
<keyword evidence="2" id="KW-0472">Membrane</keyword>
<accession>A0A3N4R1A8</accession>
<organism evidence="3 4">
    <name type="scientific">Kitasatospora cineracea</name>
    <dbReference type="NCBI Taxonomy" id="88074"/>
    <lineage>
        <taxon>Bacteria</taxon>
        <taxon>Bacillati</taxon>
        <taxon>Actinomycetota</taxon>
        <taxon>Actinomycetes</taxon>
        <taxon>Kitasatosporales</taxon>
        <taxon>Streptomycetaceae</taxon>
        <taxon>Kitasatospora</taxon>
    </lineage>
</organism>
<keyword evidence="4" id="KW-1185">Reference proteome</keyword>
<name>A0A3N4R1A8_9ACTN</name>
<feature type="region of interest" description="Disordered" evidence="1">
    <location>
        <begin position="1"/>
        <end position="32"/>
    </location>
</feature>
<dbReference type="Proteomes" id="UP000266906">
    <property type="component" value="Unassembled WGS sequence"/>
</dbReference>
<proteinExistence type="predicted"/>
<feature type="transmembrane region" description="Helical" evidence="2">
    <location>
        <begin position="50"/>
        <end position="67"/>
    </location>
</feature>
<protein>
    <submittedName>
        <fullName evidence="3">Uncharacterized protein</fullName>
    </submittedName>
</protein>
<dbReference type="AlphaFoldDB" id="A0A3N4R1A8"/>